<organism evidence="10 11">
    <name type="scientific">Paenibacillus cisolokensis</name>
    <dbReference type="NCBI Taxonomy" id="1658519"/>
    <lineage>
        <taxon>Bacteria</taxon>
        <taxon>Bacillati</taxon>
        <taxon>Bacillota</taxon>
        <taxon>Bacilli</taxon>
        <taxon>Bacillales</taxon>
        <taxon>Paenibacillaceae</taxon>
        <taxon>Paenibacillus</taxon>
    </lineage>
</organism>
<evidence type="ECO:0000256" key="4">
    <source>
        <dbReference type="ARBA" id="ARBA00022679"/>
    </source>
</evidence>
<evidence type="ECO:0000256" key="3">
    <source>
        <dbReference type="ARBA" id="ARBA00022553"/>
    </source>
</evidence>
<dbReference type="InterPro" id="IPR003661">
    <property type="entry name" value="HisK_dim/P_dom"/>
</dbReference>
<dbReference type="PANTHER" id="PTHR43065:SF10">
    <property type="entry name" value="PEROXIDE STRESS-ACTIVATED HISTIDINE KINASE MAK3"/>
    <property type="match status" value="1"/>
</dbReference>
<dbReference type="PROSITE" id="PS50109">
    <property type="entry name" value="HIS_KIN"/>
    <property type="match status" value="1"/>
</dbReference>
<gene>
    <name evidence="10" type="ORF">PACILC2_23260</name>
</gene>
<dbReference type="InterPro" id="IPR036097">
    <property type="entry name" value="HisK_dim/P_sf"/>
</dbReference>
<keyword evidence="4" id="KW-0808">Transferase</keyword>
<dbReference type="InterPro" id="IPR000014">
    <property type="entry name" value="PAS"/>
</dbReference>
<dbReference type="InterPro" id="IPR005467">
    <property type="entry name" value="His_kinase_dom"/>
</dbReference>
<sequence length="376" mass="42644">MGLFFIVESVKEKQQLHEQLQHMSGNFRNEAQKLQQFIDETSLGVVIVDREGRITHINEMAMQLFHKNVNGRSRLELIGLSFPRLSEGIDKESQELLYGALKGKQATSHLSKTDAKTYVKTSFSIRDLQSGAITGAALIFYDVTELNWLRDELGRMERLSLVGQMAASITHEIRNPMAVIRGFVQLMRERSPDHLQEYFRIVLDELDRANSIINDFLSLAQNRMIEKERCSLNSIILELLPLLMADANMRGLKIELDLEEDLPELELNEKEIKQLILNLVRNGMEAMEDKGEIRIATFAIEDAVVLQVTDEGIGIPEEKIERLFEPFFTTKERGTGLGLPLCLSIVERHNGVIEVESREGEGTTFTVKLALEPPPA</sequence>
<dbReference type="PRINTS" id="PR00344">
    <property type="entry name" value="BCTRLSENSOR"/>
</dbReference>
<evidence type="ECO:0000256" key="8">
    <source>
        <dbReference type="ARBA" id="ARBA00023012"/>
    </source>
</evidence>
<evidence type="ECO:0000313" key="10">
    <source>
        <dbReference type="EMBL" id="GIQ63758.1"/>
    </source>
</evidence>
<evidence type="ECO:0000256" key="7">
    <source>
        <dbReference type="ARBA" id="ARBA00022840"/>
    </source>
</evidence>
<dbReference type="Gene3D" id="1.10.287.130">
    <property type="match status" value="1"/>
</dbReference>
<keyword evidence="5" id="KW-0547">Nucleotide-binding</keyword>
<dbReference type="EC" id="2.7.13.3" evidence="2"/>
<dbReference type="SUPFAM" id="SSF47384">
    <property type="entry name" value="Homodimeric domain of signal transducing histidine kinase"/>
    <property type="match status" value="1"/>
</dbReference>
<keyword evidence="3" id="KW-0597">Phosphoprotein</keyword>
<dbReference type="SMART" id="SM00387">
    <property type="entry name" value="HATPase_c"/>
    <property type="match status" value="1"/>
</dbReference>
<evidence type="ECO:0000256" key="5">
    <source>
        <dbReference type="ARBA" id="ARBA00022741"/>
    </source>
</evidence>
<keyword evidence="8" id="KW-0902">Two-component regulatory system</keyword>
<dbReference type="Pfam" id="PF02518">
    <property type="entry name" value="HATPase_c"/>
    <property type="match status" value="1"/>
</dbReference>
<dbReference type="InterPro" id="IPR003594">
    <property type="entry name" value="HATPase_dom"/>
</dbReference>
<dbReference type="SMART" id="SM00388">
    <property type="entry name" value="HisKA"/>
    <property type="match status" value="1"/>
</dbReference>
<dbReference type="Proteomes" id="UP000680304">
    <property type="component" value="Unassembled WGS sequence"/>
</dbReference>
<dbReference type="RefSeq" id="WP_213528819.1">
    <property type="nucleotide sequence ID" value="NZ_BOVJ01000070.1"/>
</dbReference>
<dbReference type="SMART" id="SM00091">
    <property type="entry name" value="PAS"/>
    <property type="match status" value="1"/>
</dbReference>
<dbReference type="InterPro" id="IPR036890">
    <property type="entry name" value="HATPase_C_sf"/>
</dbReference>
<dbReference type="Pfam" id="PF13426">
    <property type="entry name" value="PAS_9"/>
    <property type="match status" value="1"/>
</dbReference>
<dbReference type="Pfam" id="PF00512">
    <property type="entry name" value="HisKA"/>
    <property type="match status" value="1"/>
</dbReference>
<dbReference type="InterPro" id="IPR004358">
    <property type="entry name" value="Sig_transdc_His_kin-like_C"/>
</dbReference>
<dbReference type="Gene3D" id="3.30.565.10">
    <property type="entry name" value="Histidine kinase-like ATPase, C-terminal domain"/>
    <property type="match status" value="1"/>
</dbReference>
<comment type="caution">
    <text evidence="10">The sequence shown here is derived from an EMBL/GenBank/DDBJ whole genome shotgun (WGS) entry which is preliminary data.</text>
</comment>
<dbReference type="PANTHER" id="PTHR43065">
    <property type="entry name" value="SENSOR HISTIDINE KINASE"/>
    <property type="match status" value="1"/>
</dbReference>
<keyword evidence="7" id="KW-0067">ATP-binding</keyword>
<keyword evidence="6" id="KW-0418">Kinase</keyword>
<reference evidence="10 11" key="1">
    <citation type="submission" date="2021-04" db="EMBL/GenBank/DDBJ databases">
        <title>Draft genome sequence of Paenibacillus cisolokensis, LC2-13A.</title>
        <authorList>
            <person name="Uke A."/>
            <person name="Chhe C."/>
            <person name="Baramee S."/>
            <person name="Kosugi A."/>
        </authorList>
    </citation>
    <scope>NUCLEOTIDE SEQUENCE [LARGE SCALE GENOMIC DNA]</scope>
    <source>
        <strain evidence="10 11">LC2-13A</strain>
    </source>
</reference>
<keyword evidence="11" id="KW-1185">Reference proteome</keyword>
<evidence type="ECO:0000313" key="11">
    <source>
        <dbReference type="Proteomes" id="UP000680304"/>
    </source>
</evidence>
<accession>A0ABQ4N6B2</accession>
<evidence type="ECO:0000256" key="6">
    <source>
        <dbReference type="ARBA" id="ARBA00022777"/>
    </source>
</evidence>
<dbReference type="SUPFAM" id="SSF55785">
    <property type="entry name" value="PYP-like sensor domain (PAS domain)"/>
    <property type="match status" value="1"/>
</dbReference>
<dbReference type="InterPro" id="IPR035965">
    <property type="entry name" value="PAS-like_dom_sf"/>
</dbReference>
<protein>
    <recommendedName>
        <fullName evidence="2">histidine kinase</fullName>
        <ecNumber evidence="2">2.7.13.3</ecNumber>
    </recommendedName>
</protein>
<dbReference type="SUPFAM" id="SSF55874">
    <property type="entry name" value="ATPase domain of HSP90 chaperone/DNA topoisomerase II/histidine kinase"/>
    <property type="match status" value="1"/>
</dbReference>
<proteinExistence type="predicted"/>
<evidence type="ECO:0000256" key="1">
    <source>
        <dbReference type="ARBA" id="ARBA00000085"/>
    </source>
</evidence>
<evidence type="ECO:0000259" key="9">
    <source>
        <dbReference type="PROSITE" id="PS50109"/>
    </source>
</evidence>
<comment type="catalytic activity">
    <reaction evidence="1">
        <text>ATP + protein L-histidine = ADP + protein N-phospho-L-histidine.</text>
        <dbReference type="EC" id="2.7.13.3"/>
    </reaction>
</comment>
<dbReference type="EMBL" id="BOVJ01000070">
    <property type="protein sequence ID" value="GIQ63758.1"/>
    <property type="molecule type" value="Genomic_DNA"/>
</dbReference>
<name>A0ABQ4N6B2_9BACL</name>
<evidence type="ECO:0000256" key="2">
    <source>
        <dbReference type="ARBA" id="ARBA00012438"/>
    </source>
</evidence>
<feature type="domain" description="Histidine kinase" evidence="9">
    <location>
        <begin position="168"/>
        <end position="373"/>
    </location>
</feature>
<dbReference type="Gene3D" id="3.30.450.20">
    <property type="entry name" value="PAS domain"/>
    <property type="match status" value="1"/>
</dbReference>
<dbReference type="CDD" id="cd00082">
    <property type="entry name" value="HisKA"/>
    <property type="match status" value="1"/>
</dbReference>
<dbReference type="CDD" id="cd00130">
    <property type="entry name" value="PAS"/>
    <property type="match status" value="1"/>
</dbReference>